<evidence type="ECO:0000259" key="3">
    <source>
        <dbReference type="Pfam" id="PF14534"/>
    </source>
</evidence>
<feature type="region of interest" description="Disordered" evidence="1">
    <location>
        <begin position="46"/>
        <end position="65"/>
    </location>
</feature>
<keyword evidence="2" id="KW-1133">Transmembrane helix</keyword>
<gene>
    <name evidence="4" type="ORF">An10g00810</name>
</gene>
<evidence type="ECO:0000313" key="4">
    <source>
        <dbReference type="RefSeq" id="XP_001402472.3"/>
    </source>
</evidence>
<name>A0AAJ6QLN4_ASPNG</name>
<dbReference type="VEuPathDB" id="FungiDB:An10g00810"/>
<feature type="transmembrane region" description="Helical" evidence="2">
    <location>
        <begin position="87"/>
        <end position="108"/>
    </location>
</feature>
<keyword evidence="2" id="KW-0812">Transmembrane</keyword>
<dbReference type="Pfam" id="PF14534">
    <property type="entry name" value="DUF4440"/>
    <property type="match status" value="1"/>
</dbReference>
<proteinExistence type="predicted"/>
<feature type="domain" description="DUF4440" evidence="3">
    <location>
        <begin position="170"/>
        <end position="275"/>
    </location>
</feature>
<evidence type="ECO:0000256" key="2">
    <source>
        <dbReference type="SAM" id="Phobius"/>
    </source>
</evidence>
<accession>A0AAJ6QLN4</accession>
<organism evidence="4">
    <name type="scientific">Aspergillus niger</name>
    <dbReference type="NCBI Taxonomy" id="5061"/>
    <lineage>
        <taxon>Eukaryota</taxon>
        <taxon>Fungi</taxon>
        <taxon>Dikarya</taxon>
        <taxon>Ascomycota</taxon>
        <taxon>Pezizomycotina</taxon>
        <taxon>Eurotiomycetes</taxon>
        <taxon>Eurotiomycetidae</taxon>
        <taxon>Eurotiales</taxon>
        <taxon>Aspergillaceae</taxon>
        <taxon>Aspergillus</taxon>
        <taxon>Aspergillus subgen. Circumdati</taxon>
    </lineage>
</organism>
<keyword evidence="2" id="KW-0472">Membrane</keyword>
<protein>
    <recommendedName>
        <fullName evidence="3">DUF4440 domain-containing protein</fullName>
    </recommendedName>
</protein>
<dbReference type="SUPFAM" id="SSF54427">
    <property type="entry name" value="NTF2-like"/>
    <property type="match status" value="1"/>
</dbReference>
<reference evidence="4" key="1">
    <citation type="submission" date="2025-02" db="EMBL/GenBank/DDBJ databases">
        <authorList>
            <consortium name="NCBI Genome Project"/>
        </authorList>
    </citation>
    <scope>NUCLEOTIDE SEQUENCE</scope>
</reference>
<dbReference type="AlphaFoldDB" id="A0AAJ6QLN4"/>
<dbReference type="InterPro" id="IPR027843">
    <property type="entry name" value="DUF4440"/>
</dbReference>
<evidence type="ECO:0000256" key="1">
    <source>
        <dbReference type="SAM" id="MobiDB-lite"/>
    </source>
</evidence>
<dbReference type="InterPro" id="IPR032710">
    <property type="entry name" value="NTF2-like_dom_sf"/>
</dbReference>
<reference evidence="4" key="2">
    <citation type="submission" date="2025-08" db="UniProtKB">
        <authorList>
            <consortium name="RefSeq"/>
        </authorList>
    </citation>
    <scope>IDENTIFICATION</scope>
</reference>
<dbReference type="GeneID" id="4990332"/>
<dbReference type="RefSeq" id="XP_001402472.3">
    <property type="nucleotide sequence ID" value="XM_001402435.3"/>
</dbReference>
<sequence>MQRRKPRHRQLRDAPVRLPIAGNESASAVSIPSILSRTIRPDVGQSIWGGGAGGKAKKRVNRPMSSGNDVIHVGLGRDVTRPSPSNLLYSFLFPSILPFPLLALHRIASHPASRRFVLPAVRIPHRRNTPNRLPQEPQSQIQRNRTQLIPESPKMVGAIHERIREDLIGKERRLWTALTSADPGPEIKKMCNEEANLLFPQREILHLHSKPSISEALKPPFHHFDEYELQEVRVIVIDLMAGSVTYKINARRGEETYRGTGSTTWSQASDGEWRIVVHQETLM</sequence>
<dbReference type="KEGG" id="ang:An10g00810"/>